<protein>
    <submittedName>
        <fullName evidence="1">Uncharacterized protein</fullName>
    </submittedName>
</protein>
<dbReference type="OrthoDB" id="10421331at2759"/>
<accession>A0A2P5DIQ0</accession>
<organism evidence="1 2">
    <name type="scientific">Parasponia andersonii</name>
    <name type="common">Sponia andersonii</name>
    <dbReference type="NCBI Taxonomy" id="3476"/>
    <lineage>
        <taxon>Eukaryota</taxon>
        <taxon>Viridiplantae</taxon>
        <taxon>Streptophyta</taxon>
        <taxon>Embryophyta</taxon>
        <taxon>Tracheophyta</taxon>
        <taxon>Spermatophyta</taxon>
        <taxon>Magnoliopsida</taxon>
        <taxon>eudicotyledons</taxon>
        <taxon>Gunneridae</taxon>
        <taxon>Pentapetalae</taxon>
        <taxon>rosids</taxon>
        <taxon>fabids</taxon>
        <taxon>Rosales</taxon>
        <taxon>Cannabaceae</taxon>
        <taxon>Parasponia</taxon>
    </lineage>
</organism>
<evidence type="ECO:0000313" key="2">
    <source>
        <dbReference type="Proteomes" id="UP000237105"/>
    </source>
</evidence>
<dbReference type="EMBL" id="JXTB01000035">
    <property type="protein sequence ID" value="PON73164.1"/>
    <property type="molecule type" value="Genomic_DNA"/>
</dbReference>
<dbReference type="AlphaFoldDB" id="A0A2P5DIQ0"/>
<comment type="caution">
    <text evidence="1">The sequence shown here is derived from an EMBL/GenBank/DDBJ whole genome shotgun (WGS) entry which is preliminary data.</text>
</comment>
<name>A0A2P5DIQ0_PARAD</name>
<reference evidence="2" key="1">
    <citation type="submission" date="2016-06" db="EMBL/GenBank/DDBJ databases">
        <title>Parallel loss of symbiosis genes in relatives of nitrogen-fixing non-legume Parasponia.</title>
        <authorList>
            <person name="Van Velzen R."/>
            <person name="Holmer R."/>
            <person name="Bu F."/>
            <person name="Rutten L."/>
            <person name="Van Zeijl A."/>
            <person name="Liu W."/>
            <person name="Santuari L."/>
            <person name="Cao Q."/>
            <person name="Sharma T."/>
            <person name="Shen D."/>
            <person name="Roswanjaya Y."/>
            <person name="Wardhani T."/>
            <person name="Kalhor M.S."/>
            <person name="Jansen J."/>
            <person name="Van den Hoogen J."/>
            <person name="Gungor B."/>
            <person name="Hartog M."/>
            <person name="Hontelez J."/>
            <person name="Verver J."/>
            <person name="Yang W.-C."/>
            <person name="Schijlen E."/>
            <person name="Repin R."/>
            <person name="Schilthuizen M."/>
            <person name="Schranz E."/>
            <person name="Heidstra R."/>
            <person name="Miyata K."/>
            <person name="Fedorova E."/>
            <person name="Kohlen W."/>
            <person name="Bisseling T."/>
            <person name="Smit S."/>
            <person name="Geurts R."/>
        </authorList>
    </citation>
    <scope>NUCLEOTIDE SEQUENCE [LARGE SCALE GENOMIC DNA]</scope>
    <source>
        <strain evidence="2">cv. WU1-14</strain>
    </source>
</reference>
<proteinExistence type="predicted"/>
<gene>
    <name evidence="1" type="ORF">PanWU01x14_060050</name>
</gene>
<evidence type="ECO:0000313" key="1">
    <source>
        <dbReference type="EMBL" id="PON73164.1"/>
    </source>
</evidence>
<keyword evidence="2" id="KW-1185">Reference proteome</keyword>
<dbReference type="Proteomes" id="UP000237105">
    <property type="component" value="Unassembled WGS sequence"/>
</dbReference>
<sequence length="65" mass="7331">WVLSQGFQIGDRDSDFVEGHEETGTNENNKDINGIEIAANELTESRIPEIFDLKLTLKTHFNLGI</sequence>
<feature type="non-terminal residue" evidence="1">
    <location>
        <position position="1"/>
    </location>
</feature>